<dbReference type="STRING" id="675635.Psed_4330"/>
<gene>
    <name evidence="1" type="ordered locus">Psed_4330</name>
</gene>
<evidence type="ECO:0000313" key="1">
    <source>
        <dbReference type="EMBL" id="AEA26490.1"/>
    </source>
</evidence>
<dbReference type="OrthoDB" id="5182811at2"/>
<dbReference type="KEGG" id="pdx:Psed_4330"/>
<dbReference type="Proteomes" id="UP000007809">
    <property type="component" value="Chromosome"/>
</dbReference>
<reference evidence="1 2" key="1">
    <citation type="journal article" date="2011" name="J. Bacteriol.">
        <title>Genome sequence of the 1,4-dioxane-degrading Pseudonocardia dioxanivorans strain CB1190.</title>
        <authorList>
            <person name="Sales C.M."/>
            <person name="Mahendra S."/>
            <person name="Grostern A."/>
            <person name="Parales R.E."/>
            <person name="Goodwin L.A."/>
            <person name="Woyke T."/>
            <person name="Nolan M."/>
            <person name="Lapidus A."/>
            <person name="Chertkov O."/>
            <person name="Ovchinnikova G."/>
            <person name="Sczyrba A."/>
            <person name="Alvarez-Cohen L."/>
        </authorList>
    </citation>
    <scope>NUCLEOTIDE SEQUENCE [LARGE SCALE GENOMIC DNA]</scope>
    <source>
        <strain evidence="2">ATCC 55486 / DSM 44775 / JCM 13855 / CB1190</strain>
    </source>
</reference>
<dbReference type="HOGENOM" id="CLU_081846_0_0_11"/>
<dbReference type="AlphaFoldDB" id="F4CXB6"/>
<accession>F4CXB6</accession>
<proteinExistence type="predicted"/>
<dbReference type="RefSeq" id="WP_013676404.1">
    <property type="nucleotide sequence ID" value="NC_015312.1"/>
</dbReference>
<sequence>MSPRDDRLHAALSRYQAPKNLREALAAENRPDVSVGQIWRAGIDGTSLLVLIVGDFIDGYGDVVVATVGEAPPSDSRIEHQRVSTAVFRSLTLWPTARGVLHHRVLDIMVEMSAATTALTNEMRAGSASAVVDEDPFDPGSELVAELRDDLARLQAAPAVPRRTADPQALSLVLPGGGKEQLELLIKNLGINQNEAMELRRGRRTLSGEQAHVLETALGRRSGSLPSSEGVDPVLALEVEHPRWRDAARRRAARTGQDEVSARVSLAADAYALAARESTKDPDWAQRIALLVAGEA</sequence>
<keyword evidence="2" id="KW-1185">Reference proteome</keyword>
<name>F4CXB6_PSEUX</name>
<dbReference type="eggNOG" id="ENOG502ZZJX">
    <property type="taxonomic scope" value="Bacteria"/>
</dbReference>
<evidence type="ECO:0000313" key="2">
    <source>
        <dbReference type="Proteomes" id="UP000007809"/>
    </source>
</evidence>
<organism evidence="1 2">
    <name type="scientific">Pseudonocardia dioxanivorans (strain ATCC 55486 / DSM 44775 / JCM 13855 / CB1190)</name>
    <dbReference type="NCBI Taxonomy" id="675635"/>
    <lineage>
        <taxon>Bacteria</taxon>
        <taxon>Bacillati</taxon>
        <taxon>Actinomycetota</taxon>
        <taxon>Actinomycetes</taxon>
        <taxon>Pseudonocardiales</taxon>
        <taxon>Pseudonocardiaceae</taxon>
        <taxon>Pseudonocardia</taxon>
    </lineage>
</organism>
<protein>
    <submittedName>
        <fullName evidence="1">Uncharacterized protein</fullName>
    </submittedName>
</protein>
<dbReference type="EMBL" id="CP002593">
    <property type="protein sequence ID" value="AEA26490.1"/>
    <property type="molecule type" value="Genomic_DNA"/>
</dbReference>